<dbReference type="PANTHER" id="PTHR42698">
    <property type="entry name" value="GTPASE ERA"/>
    <property type="match status" value="1"/>
</dbReference>
<dbReference type="PANTHER" id="PTHR42698:SF1">
    <property type="entry name" value="GTPASE ERA, MITOCHONDRIAL"/>
    <property type="match status" value="1"/>
</dbReference>
<feature type="region of interest" description="G2" evidence="7">
    <location>
        <begin position="54"/>
        <end position="58"/>
    </location>
</feature>
<dbReference type="SUPFAM" id="SSF54814">
    <property type="entry name" value="Prokaryotic type KH domain (KH-domain type II)"/>
    <property type="match status" value="1"/>
</dbReference>
<dbReference type="NCBIfam" id="TIGR00231">
    <property type="entry name" value="small_GTP"/>
    <property type="match status" value="1"/>
</dbReference>
<evidence type="ECO:0000256" key="1">
    <source>
        <dbReference type="ARBA" id="ARBA00007921"/>
    </source>
</evidence>
<sequence>MREIDIDDLGSDGGSSDPYKCGLVAMVGLPNAGKSTLVNALVGEKVSAISPIPQTTRTLIRGILTEPRGQIVFLDTPGIHRLSHAFNHLMIDMSREALLGAHVIVWVISLDPMPSRDDIARMRDLLLPILDGRPLLIAATKMDKTGGHGMIPKLLEIESWGLPAEIIPVSGAKSKNLDRFLDVVFRHLPEGENLFDPELYTNQTVRQLVRELIQEKIFWSLREEVPHQSAVMIEEYIEPEGPRGITTIRGVIIVERDSQKAIMIGSGGERIREVSEKARLEIERLVGGKVFLRMLVKVEPAWRDNPRILRELGYIGE</sequence>
<dbReference type="SUPFAM" id="SSF52540">
    <property type="entry name" value="P-loop containing nucleoside triphosphate hydrolases"/>
    <property type="match status" value="1"/>
</dbReference>
<dbReference type="Proteomes" id="UP000007382">
    <property type="component" value="Chromosome"/>
</dbReference>
<dbReference type="eggNOG" id="COG1159">
    <property type="taxonomic scope" value="Bacteria"/>
</dbReference>
<comment type="subunit">
    <text evidence="6">Monomer.</text>
</comment>
<dbReference type="GO" id="GO:0000028">
    <property type="term" value="P:ribosomal small subunit assembly"/>
    <property type="evidence" value="ECO:0007669"/>
    <property type="project" value="TreeGrafter"/>
</dbReference>
<feature type="region of interest" description="G1" evidence="7">
    <location>
        <begin position="28"/>
        <end position="35"/>
    </location>
</feature>
<dbReference type="PATRIC" id="fig|1162668.3.peg.1958"/>
<evidence type="ECO:0000259" key="10">
    <source>
        <dbReference type="PROSITE" id="PS51713"/>
    </source>
</evidence>
<keyword evidence="6" id="KW-0997">Cell inner membrane</keyword>
<comment type="similarity">
    <text evidence="1 6 7 8">Belongs to the TRAFAC class TrmE-Era-EngA-EngB-Septin-like GTPase superfamily. Era GTPase family.</text>
</comment>
<dbReference type="Gene3D" id="3.40.50.300">
    <property type="entry name" value="P-loop containing nucleotide triphosphate hydrolases"/>
    <property type="match status" value="1"/>
</dbReference>
<dbReference type="CDD" id="cd22534">
    <property type="entry name" value="KH-II_Era"/>
    <property type="match status" value="1"/>
</dbReference>
<evidence type="ECO:0000256" key="3">
    <source>
        <dbReference type="ARBA" id="ARBA00022741"/>
    </source>
</evidence>
<dbReference type="InterPro" id="IPR027417">
    <property type="entry name" value="P-loop_NTPase"/>
</dbReference>
<dbReference type="InterPro" id="IPR005662">
    <property type="entry name" value="GTPase_Era-like"/>
</dbReference>
<feature type="region of interest" description="G4" evidence="7">
    <location>
        <begin position="140"/>
        <end position="143"/>
    </location>
</feature>
<evidence type="ECO:0000256" key="2">
    <source>
        <dbReference type="ARBA" id="ARBA00020484"/>
    </source>
</evidence>
<dbReference type="Pfam" id="PF01926">
    <property type="entry name" value="MMR_HSR1"/>
    <property type="match status" value="1"/>
</dbReference>
<feature type="binding site" evidence="6">
    <location>
        <begin position="75"/>
        <end position="79"/>
    </location>
    <ligand>
        <name>GTP</name>
        <dbReference type="ChEBI" id="CHEBI:37565"/>
    </ligand>
</feature>
<dbReference type="Pfam" id="PF07650">
    <property type="entry name" value="KH_2"/>
    <property type="match status" value="1"/>
</dbReference>
<dbReference type="GO" id="GO:0003924">
    <property type="term" value="F:GTPase activity"/>
    <property type="evidence" value="ECO:0007669"/>
    <property type="project" value="UniProtKB-UniRule"/>
</dbReference>
<feature type="binding site" evidence="6">
    <location>
        <begin position="28"/>
        <end position="35"/>
    </location>
    <ligand>
        <name>GTP</name>
        <dbReference type="ChEBI" id="CHEBI:37565"/>
    </ligand>
</feature>
<accession>I0IPX8</accession>
<feature type="region of interest" description="G3" evidence="7">
    <location>
        <begin position="75"/>
        <end position="78"/>
    </location>
</feature>
<dbReference type="InterPro" id="IPR006073">
    <property type="entry name" value="GTP-bd"/>
</dbReference>
<reference evidence="11 12" key="1">
    <citation type="journal article" date="2012" name="J. Bacteriol.">
        <title>Complete Genome Sequence of Leptospirillum ferrooxidans Strain C2-3, Isolated from a Fresh Volcanic Ash Deposit on the Island of Miyake, Japan.</title>
        <authorList>
            <person name="Fujimura R."/>
            <person name="Sato Y."/>
            <person name="Nishizawa T."/>
            <person name="Oshima K."/>
            <person name="Kim S.-W."/>
            <person name="Hattori M."/>
            <person name="Kamijo T."/>
            <person name="Ohta H."/>
        </authorList>
    </citation>
    <scope>NUCLEOTIDE SEQUENCE [LARGE SCALE GENOMIC DNA]</scope>
    <source>
        <strain evidence="11 12">C2-3</strain>
    </source>
</reference>
<dbReference type="NCBIfam" id="TIGR00436">
    <property type="entry name" value="era"/>
    <property type="match status" value="1"/>
</dbReference>
<dbReference type="NCBIfam" id="NF000908">
    <property type="entry name" value="PRK00089.1"/>
    <property type="match status" value="1"/>
</dbReference>
<evidence type="ECO:0000256" key="6">
    <source>
        <dbReference type="HAMAP-Rule" id="MF_00367"/>
    </source>
</evidence>
<dbReference type="EMBL" id="AP012342">
    <property type="protein sequence ID" value="BAM07327.1"/>
    <property type="molecule type" value="Genomic_DNA"/>
</dbReference>
<feature type="region of interest" description="G5" evidence="7">
    <location>
        <begin position="169"/>
        <end position="171"/>
    </location>
</feature>
<reference evidence="12" key="2">
    <citation type="submission" date="2012-03" db="EMBL/GenBank/DDBJ databases">
        <title>The complete genome sequence of the pioneer microbe on fresh volcanic deposit, Leptospirillum ferrooxidans strain C2-3.</title>
        <authorList>
            <person name="Fujimura R."/>
            <person name="Sato Y."/>
            <person name="Nishizawa T."/>
            <person name="Nanba K."/>
            <person name="Oshima K."/>
            <person name="Hattori M."/>
            <person name="Kamijo T."/>
            <person name="Ohta H."/>
        </authorList>
    </citation>
    <scope>NUCLEOTIDE SEQUENCE [LARGE SCALE GENOMIC DNA]</scope>
    <source>
        <strain evidence="12">C2-3</strain>
    </source>
</reference>
<dbReference type="InterPro" id="IPR009019">
    <property type="entry name" value="KH_sf_prok-type"/>
</dbReference>
<dbReference type="AlphaFoldDB" id="I0IPX8"/>
<keyword evidence="5 6" id="KW-0342">GTP-binding</keyword>
<dbReference type="RefSeq" id="WP_014449812.1">
    <property type="nucleotide sequence ID" value="NC_017094.1"/>
</dbReference>
<organism evidence="11 12">
    <name type="scientific">Leptospirillum ferrooxidans (strain C2-3)</name>
    <dbReference type="NCBI Taxonomy" id="1162668"/>
    <lineage>
        <taxon>Bacteria</taxon>
        <taxon>Pseudomonadati</taxon>
        <taxon>Nitrospirota</taxon>
        <taxon>Nitrospiria</taxon>
        <taxon>Nitrospirales</taxon>
        <taxon>Nitrospiraceae</taxon>
        <taxon>Leptospirillum</taxon>
    </lineage>
</organism>
<keyword evidence="6" id="KW-0699">rRNA-binding</keyword>
<dbReference type="Gene3D" id="3.30.300.20">
    <property type="match status" value="1"/>
</dbReference>
<evidence type="ECO:0000256" key="4">
    <source>
        <dbReference type="ARBA" id="ARBA00022884"/>
    </source>
</evidence>
<dbReference type="KEGG" id="lfc:LFE_1646"/>
<evidence type="ECO:0000259" key="9">
    <source>
        <dbReference type="PROSITE" id="PS50823"/>
    </source>
</evidence>
<gene>
    <name evidence="6" type="primary">era</name>
    <name evidence="11" type="ordered locus">LFE_1646</name>
</gene>
<keyword evidence="12" id="KW-1185">Reference proteome</keyword>
<keyword evidence="3 6" id="KW-0547">Nucleotide-binding</keyword>
<dbReference type="CDD" id="cd04163">
    <property type="entry name" value="Era"/>
    <property type="match status" value="1"/>
</dbReference>
<dbReference type="HAMAP" id="MF_00367">
    <property type="entry name" value="GTPase_Era"/>
    <property type="match status" value="1"/>
</dbReference>
<dbReference type="PROSITE" id="PS50823">
    <property type="entry name" value="KH_TYPE_2"/>
    <property type="match status" value="1"/>
</dbReference>
<evidence type="ECO:0000256" key="7">
    <source>
        <dbReference type="PROSITE-ProRule" id="PRU01050"/>
    </source>
</evidence>
<comment type="subcellular location">
    <subcellularLocation>
        <location evidence="6">Cytoplasm</location>
    </subcellularLocation>
    <subcellularLocation>
        <location evidence="6">Cell inner membrane</location>
        <topology evidence="6">Peripheral membrane protein</topology>
    </subcellularLocation>
</comment>
<dbReference type="GO" id="GO:0070181">
    <property type="term" value="F:small ribosomal subunit rRNA binding"/>
    <property type="evidence" value="ECO:0007669"/>
    <property type="project" value="UniProtKB-UniRule"/>
</dbReference>
<feature type="domain" description="Era-type G" evidence="10">
    <location>
        <begin position="20"/>
        <end position="190"/>
    </location>
</feature>
<feature type="domain" description="KH type-2" evidence="9">
    <location>
        <begin position="221"/>
        <end position="300"/>
    </location>
</feature>
<dbReference type="PROSITE" id="PS51713">
    <property type="entry name" value="G_ERA"/>
    <property type="match status" value="1"/>
</dbReference>
<evidence type="ECO:0000313" key="11">
    <source>
        <dbReference type="EMBL" id="BAM07327.1"/>
    </source>
</evidence>
<comment type="function">
    <text evidence="6">An essential GTPase that binds both GDP and GTP, with rapid nucleotide exchange. Plays a role in 16S rRNA processing and 30S ribosomal subunit biogenesis and possibly also in cell cycle regulation and energy metabolism.</text>
</comment>
<dbReference type="InterPro" id="IPR015946">
    <property type="entry name" value="KH_dom-like_a/b"/>
</dbReference>
<protein>
    <recommendedName>
        <fullName evidence="2 6">GTPase Era</fullName>
    </recommendedName>
</protein>
<dbReference type="InterPro" id="IPR030388">
    <property type="entry name" value="G_ERA_dom"/>
</dbReference>
<keyword evidence="4 6" id="KW-0694">RNA-binding</keyword>
<dbReference type="GO" id="GO:0043024">
    <property type="term" value="F:ribosomal small subunit binding"/>
    <property type="evidence" value="ECO:0007669"/>
    <property type="project" value="TreeGrafter"/>
</dbReference>
<evidence type="ECO:0000313" key="12">
    <source>
        <dbReference type="Proteomes" id="UP000007382"/>
    </source>
</evidence>
<keyword evidence="6" id="KW-1003">Cell membrane</keyword>
<keyword evidence="6" id="KW-0690">Ribosome biogenesis</keyword>
<dbReference type="STRING" id="1162668.LFE_1646"/>
<name>I0IPX8_LEPFC</name>
<dbReference type="GO" id="GO:0005525">
    <property type="term" value="F:GTP binding"/>
    <property type="evidence" value="ECO:0007669"/>
    <property type="project" value="UniProtKB-UniRule"/>
</dbReference>
<dbReference type="HOGENOM" id="CLU_038009_0_2_0"/>
<dbReference type="InterPro" id="IPR004044">
    <property type="entry name" value="KH_dom_type_2"/>
</dbReference>
<evidence type="ECO:0000256" key="5">
    <source>
        <dbReference type="ARBA" id="ARBA00023134"/>
    </source>
</evidence>
<dbReference type="GO" id="GO:0005886">
    <property type="term" value="C:plasma membrane"/>
    <property type="evidence" value="ECO:0007669"/>
    <property type="project" value="UniProtKB-SubCell"/>
</dbReference>
<keyword evidence="6" id="KW-0963">Cytoplasm</keyword>
<feature type="binding site" evidence="6">
    <location>
        <begin position="140"/>
        <end position="143"/>
    </location>
    <ligand>
        <name>GTP</name>
        <dbReference type="ChEBI" id="CHEBI:37565"/>
    </ligand>
</feature>
<keyword evidence="6" id="KW-0472">Membrane</keyword>
<dbReference type="GO" id="GO:0005829">
    <property type="term" value="C:cytosol"/>
    <property type="evidence" value="ECO:0007669"/>
    <property type="project" value="TreeGrafter"/>
</dbReference>
<dbReference type="InterPro" id="IPR005225">
    <property type="entry name" value="Small_GTP-bd"/>
</dbReference>
<proteinExistence type="inferred from homology"/>
<evidence type="ECO:0000256" key="8">
    <source>
        <dbReference type="RuleBase" id="RU003761"/>
    </source>
</evidence>